<dbReference type="PANTHER" id="PTHR47099">
    <property type="entry name" value="METHYLCOBAMIDE:COM METHYLTRANSFERASE MTBA"/>
    <property type="match status" value="1"/>
</dbReference>
<dbReference type="InterPro" id="IPR000257">
    <property type="entry name" value="Uroporphyrinogen_deCOase"/>
</dbReference>
<dbReference type="SUPFAM" id="SSF51726">
    <property type="entry name" value="UROD/MetE-like"/>
    <property type="match status" value="1"/>
</dbReference>
<reference evidence="3" key="1">
    <citation type="submission" date="2017-04" db="EMBL/GenBank/DDBJ databases">
        <title>Finegoldia magna isolated from orthopedic joint implant-associated infections.</title>
        <authorList>
            <person name="Bjorklund S."/>
            <person name="Bruggemann H."/>
            <person name="Jensen A."/>
            <person name="Hellmark B."/>
            <person name="Soderquist B."/>
        </authorList>
    </citation>
    <scope>NUCLEOTIDE SEQUENCE [LARGE SCALE GENOMIC DNA]</scope>
    <source>
        <strain evidence="3">CCUG 54800</strain>
    </source>
</reference>
<dbReference type="InterPro" id="IPR052024">
    <property type="entry name" value="Methanogen_methyltrans"/>
</dbReference>
<evidence type="ECO:0000313" key="2">
    <source>
        <dbReference type="EMBL" id="OXZ28581.1"/>
    </source>
</evidence>
<name>A0A233V871_FINMA</name>
<accession>A0A233V871</accession>
<dbReference type="Gene3D" id="3.20.20.210">
    <property type="match status" value="1"/>
</dbReference>
<organism evidence="2 3">
    <name type="scientific">Finegoldia magna</name>
    <name type="common">Peptostreptococcus magnus</name>
    <dbReference type="NCBI Taxonomy" id="1260"/>
    <lineage>
        <taxon>Bacteria</taxon>
        <taxon>Bacillati</taxon>
        <taxon>Bacillota</taxon>
        <taxon>Tissierellia</taxon>
        <taxon>Tissierellales</taxon>
        <taxon>Peptoniphilaceae</taxon>
        <taxon>Finegoldia</taxon>
    </lineage>
</organism>
<dbReference type="InterPro" id="IPR038071">
    <property type="entry name" value="UROD/MetE-like_sf"/>
</dbReference>
<dbReference type="GO" id="GO:0006779">
    <property type="term" value="P:porphyrin-containing compound biosynthetic process"/>
    <property type="evidence" value="ECO:0007669"/>
    <property type="project" value="InterPro"/>
</dbReference>
<comment type="caution">
    <text evidence="2">The sequence shown here is derived from an EMBL/GenBank/DDBJ whole genome shotgun (WGS) entry which is preliminary data.</text>
</comment>
<sequence>MAKVGTYDCIIMETTPITDPGLFEDADCLVEHFKDRDYASIPMSSTLESEATGAVAELGKVSKYKYDNVDDIVIDFDYNQKHVKALFEAIDKMKDEKRIIVEVAGPLVILDNLASSEVVFRSFRKKHDKIVKLYDEIRKALVEYIEKLVDSGIQLISFSDSLAGADIIGPKQMQLYVEEFLMKFLEDIQNIDKPFNFHLCPKSTMALISLDKAEFKPIEKNEEQRYVDFLFEGEHKIFGDRCMNLSDKKFKKINEIIIRR</sequence>
<dbReference type="EMBL" id="NDYC01000009">
    <property type="protein sequence ID" value="OXZ28581.1"/>
    <property type="molecule type" value="Genomic_DNA"/>
</dbReference>
<feature type="domain" description="Uroporphyrinogen decarboxylase (URO-D)" evidence="1">
    <location>
        <begin position="65"/>
        <end position="216"/>
    </location>
</feature>
<dbReference type="RefSeq" id="WP_094205210.1">
    <property type="nucleotide sequence ID" value="NZ_JAWGQT010000036.1"/>
</dbReference>
<evidence type="ECO:0000313" key="3">
    <source>
        <dbReference type="Proteomes" id="UP000215413"/>
    </source>
</evidence>
<evidence type="ECO:0000259" key="1">
    <source>
        <dbReference type="Pfam" id="PF01208"/>
    </source>
</evidence>
<proteinExistence type="predicted"/>
<keyword evidence="2" id="KW-0808">Transferase</keyword>
<dbReference type="Proteomes" id="UP000215413">
    <property type="component" value="Unassembled WGS sequence"/>
</dbReference>
<dbReference type="AlphaFoldDB" id="A0A233V871"/>
<dbReference type="PANTHER" id="PTHR47099:SF1">
    <property type="entry name" value="METHYLCOBAMIDE:COM METHYLTRANSFERASE MTBA"/>
    <property type="match status" value="1"/>
</dbReference>
<dbReference type="GO" id="GO:0004853">
    <property type="term" value="F:uroporphyrinogen decarboxylase activity"/>
    <property type="evidence" value="ECO:0007669"/>
    <property type="project" value="InterPro"/>
</dbReference>
<keyword evidence="2" id="KW-0489">Methyltransferase</keyword>
<dbReference type="Pfam" id="PF01208">
    <property type="entry name" value="URO-D"/>
    <property type="match status" value="1"/>
</dbReference>
<gene>
    <name evidence="2" type="ORF">B9N49_01400</name>
</gene>
<dbReference type="GO" id="GO:0032259">
    <property type="term" value="P:methylation"/>
    <property type="evidence" value="ECO:0007669"/>
    <property type="project" value="UniProtKB-KW"/>
</dbReference>
<protein>
    <submittedName>
        <fullName evidence="2">Methylcobamide--CoM methyltransferase</fullName>
    </submittedName>
</protein>
<dbReference type="GO" id="GO:0008168">
    <property type="term" value="F:methyltransferase activity"/>
    <property type="evidence" value="ECO:0007669"/>
    <property type="project" value="UniProtKB-KW"/>
</dbReference>